<feature type="compositionally biased region" description="Basic and acidic residues" evidence="2">
    <location>
        <begin position="32"/>
        <end position="43"/>
    </location>
</feature>
<dbReference type="GeneID" id="8854131"/>
<gene>
    <name evidence="3" type="ORF">NAEGRDRAFT_72714</name>
</gene>
<reference evidence="3 4" key="1">
    <citation type="journal article" date="2010" name="Cell">
        <title>The genome of Naegleria gruberi illuminates early eukaryotic versatility.</title>
        <authorList>
            <person name="Fritz-Laylin L.K."/>
            <person name="Prochnik S.E."/>
            <person name="Ginger M.L."/>
            <person name="Dacks J.B."/>
            <person name="Carpenter M.L."/>
            <person name="Field M.C."/>
            <person name="Kuo A."/>
            <person name="Paredez A."/>
            <person name="Chapman J."/>
            <person name="Pham J."/>
            <person name="Shu S."/>
            <person name="Neupane R."/>
            <person name="Cipriano M."/>
            <person name="Mancuso J."/>
            <person name="Tu H."/>
            <person name="Salamov A."/>
            <person name="Lindquist E."/>
            <person name="Shapiro H."/>
            <person name="Lucas S."/>
            <person name="Grigoriev I.V."/>
            <person name="Cande W.Z."/>
            <person name="Fulton C."/>
            <person name="Rokhsar D.S."/>
            <person name="Dawson S.C."/>
        </authorList>
    </citation>
    <scope>NUCLEOTIDE SEQUENCE [LARGE SCALE GENOMIC DNA]</scope>
    <source>
        <strain evidence="3 4">NEG-M</strain>
    </source>
</reference>
<protein>
    <submittedName>
        <fullName evidence="3">Predicted protein</fullName>
    </submittedName>
</protein>
<dbReference type="InParanoid" id="D2VUM3"/>
<accession>D2VUM3</accession>
<dbReference type="EMBL" id="GG738899">
    <property type="protein sequence ID" value="EFC39476.1"/>
    <property type="molecule type" value="Genomic_DNA"/>
</dbReference>
<evidence type="ECO:0000313" key="4">
    <source>
        <dbReference type="Proteomes" id="UP000006671"/>
    </source>
</evidence>
<dbReference type="RefSeq" id="XP_002672220.1">
    <property type="nucleotide sequence ID" value="XM_002672174.1"/>
</dbReference>
<evidence type="ECO:0000256" key="2">
    <source>
        <dbReference type="SAM" id="MobiDB-lite"/>
    </source>
</evidence>
<dbReference type="VEuPathDB" id="AmoebaDB:NAEGRDRAFT_72714"/>
<proteinExistence type="predicted"/>
<dbReference type="KEGG" id="ngr:NAEGRDRAFT_72714"/>
<feature type="region of interest" description="Disordered" evidence="2">
    <location>
        <begin position="22"/>
        <end position="43"/>
    </location>
</feature>
<organism evidence="4">
    <name type="scientific">Naegleria gruberi</name>
    <name type="common">Amoeba</name>
    <dbReference type="NCBI Taxonomy" id="5762"/>
    <lineage>
        <taxon>Eukaryota</taxon>
        <taxon>Discoba</taxon>
        <taxon>Heterolobosea</taxon>
        <taxon>Tetramitia</taxon>
        <taxon>Eutetramitia</taxon>
        <taxon>Vahlkampfiidae</taxon>
        <taxon>Naegleria</taxon>
    </lineage>
</organism>
<evidence type="ECO:0000313" key="3">
    <source>
        <dbReference type="EMBL" id="EFC39476.1"/>
    </source>
</evidence>
<feature type="coiled-coil region" evidence="1">
    <location>
        <begin position="123"/>
        <end position="150"/>
    </location>
</feature>
<keyword evidence="4" id="KW-1185">Reference proteome</keyword>
<name>D2VUM3_NAEGR</name>
<dbReference type="OMA" id="TMKPLYI"/>
<dbReference type="OrthoDB" id="10260640at2759"/>
<keyword evidence="1" id="KW-0175">Coiled coil</keyword>
<evidence type="ECO:0000256" key="1">
    <source>
        <dbReference type="SAM" id="Coils"/>
    </source>
</evidence>
<sequence length="151" mass="17521">MNTKQQEDSSMSKEEVELLNKLMTDKTLNPTSKEELQTTRIPKDDSKFQQLQKALDDCSKKAHTFLYSSISLGASVPMVLIFKTMKPLYILPLVGGAVDLYKSSQNCKNEREAFDTYLLKRRKWELLSEAKRLEMEKNALQDELQKRRQSK</sequence>
<dbReference type="Proteomes" id="UP000006671">
    <property type="component" value="Unassembled WGS sequence"/>
</dbReference>
<dbReference type="AlphaFoldDB" id="D2VUM3"/>